<protein>
    <submittedName>
        <fullName evidence="1">Uncharacterized protein</fullName>
    </submittedName>
</protein>
<dbReference type="EMBL" id="KV417331">
    <property type="protein sequence ID" value="KZO90960.1"/>
    <property type="molecule type" value="Genomic_DNA"/>
</dbReference>
<evidence type="ECO:0000313" key="2">
    <source>
        <dbReference type="Proteomes" id="UP000076738"/>
    </source>
</evidence>
<sequence length="132" mass="14239">MTRRNPCTSLSVGVLSSPPYNLLIFSVSIPIQNFIAATATSGGALICYFTGATCSINPLDGTIYNAEVGPGSSNPQNILDSSGNKLHLRSCLARHRQRSYTTRERPQLPGTVHGGIHRYLETSKSVRACCTR</sequence>
<accession>A0A167GVQ6</accession>
<keyword evidence="2" id="KW-1185">Reference proteome</keyword>
<reference evidence="1 2" key="1">
    <citation type="journal article" date="2016" name="Mol. Biol. Evol.">
        <title>Comparative Genomics of Early-Diverging Mushroom-Forming Fungi Provides Insights into the Origins of Lignocellulose Decay Capabilities.</title>
        <authorList>
            <person name="Nagy L.G."/>
            <person name="Riley R."/>
            <person name="Tritt A."/>
            <person name="Adam C."/>
            <person name="Daum C."/>
            <person name="Floudas D."/>
            <person name="Sun H."/>
            <person name="Yadav J.S."/>
            <person name="Pangilinan J."/>
            <person name="Larsson K.H."/>
            <person name="Matsuura K."/>
            <person name="Barry K."/>
            <person name="Labutti K."/>
            <person name="Kuo R."/>
            <person name="Ohm R.A."/>
            <person name="Bhattacharya S.S."/>
            <person name="Shirouzu T."/>
            <person name="Yoshinaga Y."/>
            <person name="Martin F.M."/>
            <person name="Grigoriev I.V."/>
            <person name="Hibbett D.S."/>
        </authorList>
    </citation>
    <scope>NUCLEOTIDE SEQUENCE [LARGE SCALE GENOMIC DNA]</scope>
    <source>
        <strain evidence="1 2">TUFC12733</strain>
    </source>
</reference>
<gene>
    <name evidence="1" type="ORF">CALVIDRAFT_371062</name>
</gene>
<evidence type="ECO:0000313" key="1">
    <source>
        <dbReference type="EMBL" id="KZO90960.1"/>
    </source>
</evidence>
<name>A0A167GVQ6_CALVF</name>
<dbReference type="Proteomes" id="UP000076738">
    <property type="component" value="Unassembled WGS sequence"/>
</dbReference>
<proteinExistence type="predicted"/>
<organism evidence="1 2">
    <name type="scientific">Calocera viscosa (strain TUFC12733)</name>
    <dbReference type="NCBI Taxonomy" id="1330018"/>
    <lineage>
        <taxon>Eukaryota</taxon>
        <taxon>Fungi</taxon>
        <taxon>Dikarya</taxon>
        <taxon>Basidiomycota</taxon>
        <taxon>Agaricomycotina</taxon>
        <taxon>Dacrymycetes</taxon>
        <taxon>Dacrymycetales</taxon>
        <taxon>Dacrymycetaceae</taxon>
        <taxon>Calocera</taxon>
    </lineage>
</organism>
<dbReference type="AlphaFoldDB" id="A0A167GVQ6"/>